<dbReference type="EMBL" id="CAGS01000150">
    <property type="protein sequence ID" value="CCF83500.1"/>
    <property type="molecule type" value="Genomic_DNA"/>
</dbReference>
<keyword evidence="7" id="KW-0963">Cytoplasm</keyword>
<evidence type="ECO:0000256" key="13">
    <source>
        <dbReference type="ARBA" id="ARBA00022840"/>
    </source>
</evidence>
<evidence type="ECO:0000256" key="17">
    <source>
        <dbReference type="ARBA" id="ARBA00024827"/>
    </source>
</evidence>
<name>I4EFN8_9BACT</name>
<evidence type="ECO:0000256" key="15">
    <source>
        <dbReference type="ARBA" id="ARBA00023012"/>
    </source>
</evidence>
<keyword evidence="11" id="KW-0547">Nucleotide-binding</keyword>
<evidence type="ECO:0000256" key="9">
    <source>
        <dbReference type="ARBA" id="ARBA00022679"/>
    </source>
</evidence>
<dbReference type="Pfam" id="PF02518">
    <property type="entry name" value="HATPase_c"/>
    <property type="match status" value="1"/>
</dbReference>
<evidence type="ECO:0000256" key="11">
    <source>
        <dbReference type="ARBA" id="ARBA00022741"/>
    </source>
</evidence>
<dbReference type="EC" id="2.7.13.3" evidence="4"/>
<dbReference type="Gene3D" id="1.20.5.1930">
    <property type="match status" value="1"/>
</dbReference>
<dbReference type="PANTHER" id="PTHR24421:SF10">
    <property type="entry name" value="NITRATE_NITRITE SENSOR PROTEIN NARQ"/>
    <property type="match status" value="1"/>
</dbReference>
<evidence type="ECO:0000256" key="7">
    <source>
        <dbReference type="ARBA" id="ARBA00022490"/>
    </source>
</evidence>
<evidence type="ECO:0000256" key="2">
    <source>
        <dbReference type="ARBA" id="ARBA00001966"/>
    </source>
</evidence>
<dbReference type="InterPro" id="IPR004358">
    <property type="entry name" value="Sig_transdc_His_kin-like_C"/>
</dbReference>
<dbReference type="SUPFAM" id="SSF55874">
    <property type="entry name" value="ATPase domain of HSP90 chaperone/DNA topoisomerase II/histidine kinase"/>
    <property type="match status" value="1"/>
</dbReference>
<dbReference type="GO" id="GO:0005737">
    <property type="term" value="C:cytoplasm"/>
    <property type="evidence" value="ECO:0007669"/>
    <property type="project" value="UniProtKB-SubCell"/>
</dbReference>
<keyword evidence="9" id="KW-0808">Transferase</keyword>
<evidence type="ECO:0000256" key="8">
    <source>
        <dbReference type="ARBA" id="ARBA00022553"/>
    </source>
</evidence>
<dbReference type="GO" id="GO:0016020">
    <property type="term" value="C:membrane"/>
    <property type="evidence" value="ECO:0007669"/>
    <property type="project" value="InterPro"/>
</dbReference>
<comment type="catalytic activity">
    <reaction evidence="1">
        <text>ATP + protein L-histidine = ADP + protein N-phospho-L-histidine.</text>
        <dbReference type="EC" id="2.7.13.3"/>
    </reaction>
</comment>
<dbReference type="SMART" id="SM00387">
    <property type="entry name" value="HATPase_c"/>
    <property type="match status" value="1"/>
</dbReference>
<comment type="function">
    <text evidence="17">Member of the two-component regulatory system NreB/NreC involved in the control of dissimilatory nitrate/nitrite reduction in response to oxygen. NreB functions as a direct oxygen sensor histidine kinase which is autophosphorylated, in the absence of oxygen, probably at the conserved histidine residue, and transfers its phosphate group probably to a conserved aspartate residue of NreC. NreB/NreC activates the expression of the nitrate (narGHJI) and nitrite (nir) reductase operons, as well as the putative nitrate transporter gene narT.</text>
</comment>
<keyword evidence="8" id="KW-0597">Phosphoprotein</keyword>
<proteinExistence type="predicted"/>
<gene>
    <name evidence="21" type="ORF">NITHO_2330005</name>
</gene>
<feature type="transmembrane region" description="Helical" evidence="19">
    <location>
        <begin position="16"/>
        <end position="32"/>
    </location>
</feature>
<keyword evidence="14" id="KW-0408">Iron</keyword>
<dbReference type="GO" id="GO:0046872">
    <property type="term" value="F:metal ion binding"/>
    <property type="evidence" value="ECO:0007669"/>
    <property type="project" value="UniProtKB-KW"/>
</dbReference>
<dbReference type="InterPro" id="IPR050482">
    <property type="entry name" value="Sensor_HK_TwoCompSys"/>
</dbReference>
<keyword evidence="19" id="KW-0812">Transmembrane</keyword>
<evidence type="ECO:0000256" key="4">
    <source>
        <dbReference type="ARBA" id="ARBA00012438"/>
    </source>
</evidence>
<evidence type="ECO:0000256" key="16">
    <source>
        <dbReference type="ARBA" id="ARBA00023014"/>
    </source>
</evidence>
<keyword evidence="19" id="KW-1133">Transmembrane helix</keyword>
<evidence type="ECO:0000256" key="19">
    <source>
        <dbReference type="SAM" id="Phobius"/>
    </source>
</evidence>
<evidence type="ECO:0000313" key="22">
    <source>
        <dbReference type="Proteomes" id="UP000004221"/>
    </source>
</evidence>
<evidence type="ECO:0000256" key="6">
    <source>
        <dbReference type="ARBA" id="ARBA00022485"/>
    </source>
</evidence>
<evidence type="ECO:0000256" key="12">
    <source>
        <dbReference type="ARBA" id="ARBA00022777"/>
    </source>
</evidence>
<evidence type="ECO:0000259" key="20">
    <source>
        <dbReference type="PROSITE" id="PS50109"/>
    </source>
</evidence>
<dbReference type="InterPro" id="IPR011712">
    <property type="entry name" value="Sig_transdc_His_kin_sub3_dim/P"/>
</dbReference>
<dbReference type="Pfam" id="PF07730">
    <property type="entry name" value="HisKA_3"/>
    <property type="match status" value="1"/>
</dbReference>
<dbReference type="GO" id="GO:0005524">
    <property type="term" value="F:ATP binding"/>
    <property type="evidence" value="ECO:0007669"/>
    <property type="project" value="UniProtKB-KW"/>
</dbReference>
<dbReference type="InterPro" id="IPR005467">
    <property type="entry name" value="His_kinase_dom"/>
</dbReference>
<dbReference type="PROSITE" id="PS50109">
    <property type="entry name" value="HIS_KIN"/>
    <property type="match status" value="1"/>
</dbReference>
<evidence type="ECO:0000256" key="14">
    <source>
        <dbReference type="ARBA" id="ARBA00023004"/>
    </source>
</evidence>
<protein>
    <recommendedName>
        <fullName evidence="5">Oxygen sensor histidine kinase NreB</fullName>
        <ecNumber evidence="4">2.7.13.3</ecNumber>
    </recommendedName>
    <alternativeName>
        <fullName evidence="18">Nitrogen regulation protein B</fullName>
    </alternativeName>
</protein>
<evidence type="ECO:0000256" key="5">
    <source>
        <dbReference type="ARBA" id="ARBA00017322"/>
    </source>
</evidence>
<dbReference type="RefSeq" id="WP_008476762.1">
    <property type="nucleotide sequence ID" value="NZ_CAGS01000150.1"/>
</dbReference>
<dbReference type="Proteomes" id="UP000004221">
    <property type="component" value="Unassembled WGS sequence"/>
</dbReference>
<keyword evidence="19" id="KW-0472">Membrane</keyword>
<reference evidence="21 22" key="1">
    <citation type="journal article" date="2012" name="ISME J.">
        <title>Nitrification expanded: discovery, physiology and genomics of a nitrite-oxidizing bacterium from the phylum Chloroflexi.</title>
        <authorList>
            <person name="Sorokin D.Y."/>
            <person name="Lucker S."/>
            <person name="Vejmelkova D."/>
            <person name="Kostrikina N.A."/>
            <person name="Kleerebezem R."/>
            <person name="Rijpstra W.I."/>
            <person name="Damste J.S."/>
            <person name="Le Paslier D."/>
            <person name="Muyzer G."/>
            <person name="Wagner M."/>
            <person name="van Loosdrecht M.C."/>
            <person name="Daims H."/>
        </authorList>
    </citation>
    <scope>NUCLEOTIDE SEQUENCE [LARGE SCALE GENOMIC DNA]</scope>
    <source>
        <strain evidence="22">none</strain>
    </source>
</reference>
<comment type="cofactor">
    <cofactor evidence="2">
        <name>[4Fe-4S] cluster</name>
        <dbReference type="ChEBI" id="CHEBI:49883"/>
    </cofactor>
</comment>
<keyword evidence="22" id="KW-1185">Reference proteome</keyword>
<dbReference type="InterPro" id="IPR003594">
    <property type="entry name" value="HATPase_dom"/>
</dbReference>
<feature type="domain" description="Histidine kinase" evidence="20">
    <location>
        <begin position="98"/>
        <end position="297"/>
    </location>
</feature>
<keyword evidence="12" id="KW-0418">Kinase</keyword>
<keyword evidence="15" id="KW-0902">Two-component regulatory system</keyword>
<evidence type="ECO:0000313" key="21">
    <source>
        <dbReference type="EMBL" id="CCF83500.1"/>
    </source>
</evidence>
<dbReference type="GO" id="GO:0051539">
    <property type="term" value="F:4 iron, 4 sulfur cluster binding"/>
    <property type="evidence" value="ECO:0007669"/>
    <property type="project" value="UniProtKB-KW"/>
</dbReference>
<evidence type="ECO:0000256" key="1">
    <source>
        <dbReference type="ARBA" id="ARBA00000085"/>
    </source>
</evidence>
<dbReference type="AlphaFoldDB" id="I4EFN8"/>
<comment type="caution">
    <text evidence="21">The sequence shown here is derived from an EMBL/GenBank/DDBJ whole genome shotgun (WGS) entry which is preliminary data.</text>
</comment>
<dbReference type="OrthoDB" id="9795828at2"/>
<evidence type="ECO:0000256" key="10">
    <source>
        <dbReference type="ARBA" id="ARBA00022723"/>
    </source>
</evidence>
<comment type="subcellular location">
    <subcellularLocation>
        <location evidence="3">Cytoplasm</location>
    </subcellularLocation>
</comment>
<accession>I4EFN8</accession>
<dbReference type="CDD" id="cd16917">
    <property type="entry name" value="HATPase_UhpB-NarQ-NarX-like"/>
    <property type="match status" value="1"/>
</dbReference>
<feature type="transmembrane region" description="Helical" evidence="19">
    <location>
        <begin position="52"/>
        <end position="73"/>
    </location>
</feature>
<dbReference type="PANTHER" id="PTHR24421">
    <property type="entry name" value="NITRATE/NITRITE SENSOR PROTEIN NARX-RELATED"/>
    <property type="match status" value="1"/>
</dbReference>
<keyword evidence="16" id="KW-0411">Iron-sulfur</keyword>
<keyword evidence="13" id="KW-0067">ATP-binding</keyword>
<organism evidence="21 22">
    <name type="scientific">Nitrolancea hollandica Lb</name>
    <dbReference type="NCBI Taxonomy" id="1129897"/>
    <lineage>
        <taxon>Bacteria</taxon>
        <taxon>Pseudomonadati</taxon>
        <taxon>Thermomicrobiota</taxon>
        <taxon>Thermomicrobia</taxon>
        <taxon>Sphaerobacterales</taxon>
        <taxon>Sphaerobacterineae</taxon>
        <taxon>Sphaerobacteraceae</taxon>
        <taxon>Nitrolancea</taxon>
    </lineage>
</organism>
<sequence length="308" mass="34552">MSRSTDLELTRRQLTRLKWLTSLVPAFAIFAYETVRHDFLEHLLPVSYGNLLVGLLTFVLAFGFSEFVFRLIARLQARTLRQSREVAALSAVIEERERLSHELHDGVAQLVAYLSLRLGTVQELVAAERREEAIVELERLRGVADELSVDVHESIVGLRNRIAERGLLPTLTDYLDEFEERHRLSVALRTSGPIEHIPALSALQIFRITQEALANIRKHADAEHAWVTLQCQEQGVLELVVGDDGRGFDPARDPGHGRRSFGLSTMRERTESLGGSLRVESQPGNGTLVTVRIPFVEEEHGLLASAAR</sequence>
<keyword evidence="6" id="KW-0004">4Fe-4S</keyword>
<dbReference type="GO" id="GO:0046983">
    <property type="term" value="F:protein dimerization activity"/>
    <property type="evidence" value="ECO:0007669"/>
    <property type="project" value="InterPro"/>
</dbReference>
<evidence type="ECO:0000256" key="3">
    <source>
        <dbReference type="ARBA" id="ARBA00004496"/>
    </source>
</evidence>
<dbReference type="PRINTS" id="PR00344">
    <property type="entry name" value="BCTRLSENSOR"/>
</dbReference>
<dbReference type="GO" id="GO:0000155">
    <property type="term" value="F:phosphorelay sensor kinase activity"/>
    <property type="evidence" value="ECO:0007669"/>
    <property type="project" value="InterPro"/>
</dbReference>
<keyword evidence="10" id="KW-0479">Metal-binding</keyword>
<evidence type="ECO:0000256" key="18">
    <source>
        <dbReference type="ARBA" id="ARBA00030800"/>
    </source>
</evidence>
<dbReference type="InterPro" id="IPR036890">
    <property type="entry name" value="HATPase_C_sf"/>
</dbReference>
<dbReference type="Gene3D" id="3.30.565.10">
    <property type="entry name" value="Histidine kinase-like ATPase, C-terminal domain"/>
    <property type="match status" value="1"/>
</dbReference>